<dbReference type="InterPro" id="IPR050532">
    <property type="entry name" value="Globin-like_OT"/>
</dbReference>
<dbReference type="PANTHER" id="PTHR46458:SF1">
    <property type="entry name" value="GEO09476P1"/>
    <property type="match status" value="1"/>
</dbReference>
<evidence type="ECO:0000256" key="1">
    <source>
        <dbReference type="ARBA" id="ARBA00013895"/>
    </source>
</evidence>
<keyword evidence="5" id="KW-0479">Metal-binding</keyword>
<accession>A0AAE1B6T4</accession>
<dbReference type="InterPro" id="IPR012292">
    <property type="entry name" value="Globin/Proto"/>
</dbReference>
<proteinExistence type="inferred from homology"/>
<feature type="domain" description="Globin" evidence="10">
    <location>
        <begin position="30"/>
        <end position="184"/>
    </location>
</feature>
<comment type="caution">
    <text evidence="11">The sequence shown here is derived from an EMBL/GenBank/DDBJ whole genome shotgun (WGS) entry which is preliminary data.</text>
</comment>
<dbReference type="GO" id="GO:0046872">
    <property type="term" value="F:metal ion binding"/>
    <property type="evidence" value="ECO:0007669"/>
    <property type="project" value="UniProtKB-KW"/>
</dbReference>
<dbReference type="InterPro" id="IPR044399">
    <property type="entry name" value="Mb-like_M"/>
</dbReference>
<dbReference type="GO" id="GO:0019825">
    <property type="term" value="F:oxygen binding"/>
    <property type="evidence" value="ECO:0007669"/>
    <property type="project" value="InterPro"/>
</dbReference>
<evidence type="ECO:0000256" key="6">
    <source>
        <dbReference type="ARBA" id="ARBA00023004"/>
    </source>
</evidence>
<dbReference type="CDD" id="cd01040">
    <property type="entry name" value="Mb-like"/>
    <property type="match status" value="1"/>
</dbReference>
<evidence type="ECO:0000256" key="3">
    <source>
        <dbReference type="ARBA" id="ARBA00022617"/>
    </source>
</evidence>
<keyword evidence="4 9" id="KW-0561">Oxygen transport</keyword>
<dbReference type="Gene3D" id="1.10.490.10">
    <property type="entry name" value="Globins"/>
    <property type="match status" value="1"/>
</dbReference>
<keyword evidence="2 9" id="KW-0813">Transport</keyword>
<evidence type="ECO:0000256" key="8">
    <source>
        <dbReference type="ARBA" id="ARBA00030087"/>
    </source>
</evidence>
<dbReference type="InterPro" id="IPR009050">
    <property type="entry name" value="Globin-like_sf"/>
</dbReference>
<evidence type="ECO:0000313" key="11">
    <source>
        <dbReference type="EMBL" id="KAK3800678.1"/>
    </source>
</evidence>
<organism evidence="11 12">
    <name type="scientific">Elysia crispata</name>
    <name type="common">lettuce slug</name>
    <dbReference type="NCBI Taxonomy" id="231223"/>
    <lineage>
        <taxon>Eukaryota</taxon>
        <taxon>Metazoa</taxon>
        <taxon>Spiralia</taxon>
        <taxon>Lophotrochozoa</taxon>
        <taxon>Mollusca</taxon>
        <taxon>Gastropoda</taxon>
        <taxon>Heterobranchia</taxon>
        <taxon>Euthyneura</taxon>
        <taxon>Panpulmonata</taxon>
        <taxon>Sacoglossa</taxon>
        <taxon>Placobranchoidea</taxon>
        <taxon>Plakobranchidae</taxon>
        <taxon>Elysia</taxon>
    </lineage>
</organism>
<dbReference type="SUPFAM" id="SSF46458">
    <property type="entry name" value="Globin-like"/>
    <property type="match status" value="1"/>
</dbReference>
<evidence type="ECO:0000256" key="7">
    <source>
        <dbReference type="ARBA" id="ARBA00023179"/>
    </source>
</evidence>
<dbReference type="InterPro" id="IPR000971">
    <property type="entry name" value="Globin"/>
</dbReference>
<dbReference type="GO" id="GO:0020037">
    <property type="term" value="F:heme binding"/>
    <property type="evidence" value="ECO:0007669"/>
    <property type="project" value="InterPro"/>
</dbReference>
<gene>
    <name evidence="11" type="ORF">RRG08_003084</name>
</gene>
<evidence type="ECO:0000256" key="9">
    <source>
        <dbReference type="RuleBase" id="RU000356"/>
    </source>
</evidence>
<dbReference type="AlphaFoldDB" id="A0AAE1B6T4"/>
<evidence type="ECO:0000256" key="4">
    <source>
        <dbReference type="ARBA" id="ARBA00022621"/>
    </source>
</evidence>
<keyword evidence="6" id="KW-0408">Iron</keyword>
<dbReference type="PROSITE" id="PS01033">
    <property type="entry name" value="GLOBIN"/>
    <property type="match status" value="1"/>
</dbReference>
<dbReference type="Proteomes" id="UP001283361">
    <property type="component" value="Unassembled WGS sequence"/>
</dbReference>
<keyword evidence="12" id="KW-1185">Reference proteome</keyword>
<dbReference type="Pfam" id="PF00042">
    <property type="entry name" value="Globin"/>
    <property type="match status" value="1"/>
</dbReference>
<sequence length="204" mass="22794">MALVQRCKVQGSESRRGQRRTKMSTCPVTGLTEEEKQDLIRAWKKMIGTTPKDFKNAGISLVLWMFDNIPNMRSRFTKFQANSSRTNLIADEMFLAHTQTVILALDSVIKLLDNPTKLKQKLTSVVKSHVGQNPPIGSEYFDPFAEKFHIFLQAALGVPRDDKEVKAWVKFLNALCSLVKLEEEAVKKAGKPATPSGAPCCSIL</sequence>
<keyword evidence="3 9" id="KW-0349">Heme</keyword>
<name>A0AAE1B6T4_9GAST</name>
<evidence type="ECO:0000259" key="10">
    <source>
        <dbReference type="PROSITE" id="PS01033"/>
    </source>
</evidence>
<evidence type="ECO:0000256" key="2">
    <source>
        <dbReference type="ARBA" id="ARBA00022448"/>
    </source>
</evidence>
<comment type="similarity">
    <text evidence="9">Belongs to the globin family.</text>
</comment>
<reference evidence="11" key="1">
    <citation type="journal article" date="2023" name="G3 (Bethesda)">
        <title>A reference genome for the long-term kleptoplast-retaining sea slug Elysia crispata morphotype clarki.</title>
        <authorList>
            <person name="Eastman K.E."/>
            <person name="Pendleton A.L."/>
            <person name="Shaikh M.A."/>
            <person name="Suttiyut T."/>
            <person name="Ogas R."/>
            <person name="Tomko P."/>
            <person name="Gavelis G."/>
            <person name="Widhalm J.R."/>
            <person name="Wisecaver J.H."/>
        </authorList>
    </citation>
    <scope>NUCLEOTIDE SEQUENCE</scope>
    <source>
        <strain evidence="11">ECLA1</strain>
    </source>
</reference>
<evidence type="ECO:0000313" key="12">
    <source>
        <dbReference type="Proteomes" id="UP001283361"/>
    </source>
</evidence>
<keyword evidence="7" id="KW-0514">Muscle protein</keyword>
<dbReference type="GO" id="GO:0005344">
    <property type="term" value="F:oxygen carrier activity"/>
    <property type="evidence" value="ECO:0007669"/>
    <property type="project" value="UniProtKB-KW"/>
</dbReference>
<evidence type="ECO:0000256" key="5">
    <source>
        <dbReference type="ARBA" id="ARBA00022723"/>
    </source>
</evidence>
<dbReference type="EMBL" id="JAWDGP010000422">
    <property type="protein sequence ID" value="KAK3800678.1"/>
    <property type="molecule type" value="Genomic_DNA"/>
</dbReference>
<protein>
    <recommendedName>
        <fullName evidence="1">Globin</fullName>
    </recommendedName>
    <alternativeName>
        <fullName evidence="8">Myoglobin</fullName>
    </alternativeName>
</protein>
<dbReference type="PANTHER" id="PTHR46458">
    <property type="entry name" value="BLR2807 PROTEIN"/>
    <property type="match status" value="1"/>
</dbReference>